<dbReference type="OrthoDB" id="5809325at2"/>
<dbReference type="PATRIC" id="fig|1260221.3.peg.3334"/>
<dbReference type="EMBL" id="FO203526">
    <property type="protein sequence ID" value="CCO59493.1"/>
    <property type="molecule type" value="Genomic_DNA"/>
</dbReference>
<evidence type="ECO:0000313" key="1">
    <source>
        <dbReference type="EMBL" id="CCO59493.1"/>
    </source>
</evidence>
<keyword evidence="2" id="KW-1185">Reference proteome</keyword>
<proteinExistence type="predicted"/>
<name>U4KFI1_9VIBR</name>
<dbReference type="KEGG" id="vni:VIBNI_A3516"/>
<accession>U4KFI1</accession>
<protein>
    <submittedName>
        <fullName evidence="1">Uncharacterized protein</fullName>
    </submittedName>
</protein>
<gene>
    <name evidence="1" type="ORF">VIBNI_A3516</name>
</gene>
<reference evidence="1 2" key="1">
    <citation type="journal article" date="2013" name="ISME J.">
        <title>Comparative genomics of pathogenic lineages of Vibrio nigripulchritudo identifies virulence-associated traits.</title>
        <authorList>
            <person name="Goudenege D."/>
            <person name="Labreuche Y."/>
            <person name="Krin E."/>
            <person name="Ansquer D."/>
            <person name="Mangenot S."/>
            <person name="Calteau A."/>
            <person name="Medigue C."/>
            <person name="Mazel D."/>
            <person name="Polz M.F."/>
            <person name="Le Roux F."/>
        </authorList>
    </citation>
    <scope>NUCLEOTIDE SEQUENCE [LARGE SCALE GENOMIC DNA]</scope>
    <source>
        <strain evidence="2">SnF1</strain>
    </source>
</reference>
<evidence type="ECO:0000313" key="2">
    <source>
        <dbReference type="Proteomes" id="UP000016895"/>
    </source>
</evidence>
<organism evidence="1 2">
    <name type="scientific">Vibrio nigripulchritudo</name>
    <dbReference type="NCBI Taxonomy" id="28173"/>
    <lineage>
        <taxon>Bacteria</taxon>
        <taxon>Pseudomonadati</taxon>
        <taxon>Pseudomonadota</taxon>
        <taxon>Gammaproteobacteria</taxon>
        <taxon>Vibrionales</taxon>
        <taxon>Vibrionaceae</taxon>
        <taxon>Vibrio</taxon>
    </lineage>
</organism>
<dbReference type="Proteomes" id="UP000016895">
    <property type="component" value="Chromosome 1"/>
</dbReference>
<dbReference type="STRING" id="28173.VIBNI_A3516"/>
<dbReference type="AlphaFoldDB" id="U4KFI1"/>
<sequence>MGEVKDNLPQGSSRNKIEYLADAIDSAKAEAKGGSAPPKNLLCNPAFTQSTSEWGSALTDTKGVLEYNEGMRWLQDNCIFGNQSPSEMHVGRSLGRPAPFGWGVEVILNGLDTDPISMKYLFYSPHSLLDRSKNLMKAAGLMTDSMNNNSKVIFFSPFTTSRDHAMVDGNPNEIMSWEEPPVFHSAYYLGRKNGGIRFGIVELDVEGNATRIVAQKAIDSHEWGNFTEGWIHNIELAASRLYAYFVESDSSQHRHSAVPIETGVFINNEGLNIVPDMVPHARPAHKSCESLGLLSSVDVQAGTIVPIKPYYTPFGMEKHFVFGHCGAVLGHYHLNLEPLTITRNDLTSVKVQGTPPTGDTHVHLMAFYSETPLYINFSNATGV</sequence>
<dbReference type="RefSeq" id="WP_022551920.1">
    <property type="nucleotide sequence ID" value="NC_022528.1"/>
</dbReference>